<evidence type="ECO:0000313" key="2">
    <source>
        <dbReference type="EMBL" id="CAG6393797.1"/>
    </source>
</evidence>
<gene>
    <name evidence="2" type="ORF">SCOCK_220051</name>
</gene>
<proteinExistence type="predicted"/>
<organism evidence="2 3">
    <name type="scientific">Actinacidiphila cocklensis</name>
    <dbReference type="NCBI Taxonomy" id="887465"/>
    <lineage>
        <taxon>Bacteria</taxon>
        <taxon>Bacillati</taxon>
        <taxon>Actinomycetota</taxon>
        <taxon>Actinomycetes</taxon>
        <taxon>Kitasatosporales</taxon>
        <taxon>Streptomycetaceae</taxon>
        <taxon>Actinacidiphila</taxon>
    </lineage>
</organism>
<evidence type="ECO:0000313" key="3">
    <source>
        <dbReference type="Proteomes" id="UP001152519"/>
    </source>
</evidence>
<keyword evidence="3" id="KW-1185">Reference proteome</keyword>
<dbReference type="Proteomes" id="UP001152519">
    <property type="component" value="Unassembled WGS sequence"/>
</dbReference>
<dbReference type="AlphaFoldDB" id="A0A9W4GQW1"/>
<comment type="caution">
    <text evidence="2">The sequence shown here is derived from an EMBL/GenBank/DDBJ whole genome shotgun (WGS) entry which is preliminary data.</text>
</comment>
<name>A0A9W4GQW1_9ACTN</name>
<sequence length="273" mass="28093">MPEFEDALSTALRQAAESVLPDRPLRLVSEAHAQGRRTRRRRKLAMVTTAAAVAAALAVGGTVVAMSGSDGHRTDTMVADPPPAGQGQRDVQMSNALTALLTPGTLTGIRPEDSIAKEDEKAGIAPAAGVAAKFSNSRGVAVVSVFVTRKPAGAGLSRVVCPPGGSGGSDGPCHIATFKDGRVMVSQSIQPAPKDWLGALYETAGYQVTVIQDWLRKPGTPGGNSPKTDAPLTVAQLTSIAQSDLWRTIAAGMPVPPGSATVAGRFVSPAPWS</sequence>
<keyword evidence="1" id="KW-0812">Transmembrane</keyword>
<keyword evidence="1" id="KW-1133">Transmembrane helix</keyword>
<protein>
    <submittedName>
        <fullName evidence="2">Uncharacterized protein</fullName>
    </submittedName>
</protein>
<evidence type="ECO:0000256" key="1">
    <source>
        <dbReference type="SAM" id="Phobius"/>
    </source>
</evidence>
<keyword evidence="1" id="KW-0472">Membrane</keyword>
<reference evidence="2" key="1">
    <citation type="submission" date="2021-05" db="EMBL/GenBank/DDBJ databases">
        <authorList>
            <person name="Arsene-Ploetze F."/>
        </authorList>
    </citation>
    <scope>NUCLEOTIDE SEQUENCE</scope>
    <source>
        <strain evidence="2">DSM 42138</strain>
    </source>
</reference>
<dbReference type="EMBL" id="CAJSLV010000051">
    <property type="protein sequence ID" value="CAG6393797.1"/>
    <property type="molecule type" value="Genomic_DNA"/>
</dbReference>
<feature type="transmembrane region" description="Helical" evidence="1">
    <location>
        <begin position="44"/>
        <end position="66"/>
    </location>
</feature>
<dbReference type="RefSeq" id="WP_251489724.1">
    <property type="nucleotide sequence ID" value="NZ_CAJSLV010000051.1"/>
</dbReference>
<accession>A0A9W4GQW1</accession>